<evidence type="ECO:0000256" key="1">
    <source>
        <dbReference type="ARBA" id="ARBA00006218"/>
    </source>
</evidence>
<dbReference type="InterPro" id="IPR024096">
    <property type="entry name" value="NO_sig/Golgi_transp_ligand-bd"/>
</dbReference>
<dbReference type="GO" id="GO:0005802">
    <property type="term" value="C:trans-Golgi network"/>
    <property type="evidence" value="ECO:0007669"/>
    <property type="project" value="TreeGrafter"/>
</dbReference>
<dbReference type="RefSeq" id="XP_067079007.1">
    <property type="nucleotide sequence ID" value="XM_067222906.1"/>
</dbReference>
<sequence length="211" mass="23525">MSQHGLVSESVVSELSLELVSYALRGNSQKKEINFCRNKEVDTEFGSKGIERLGLLVGLRSAERLLYREATFGGSTPNDVARFVGQHLWKTVFGKKVDRMKHMDKIYFCLIDNNFRWLQGFSDAKSDQTVSAVDGYPYDSSEKYCGGDGPTDQGKESGSVLPPDSDVLRYAVSILRGFVQVMYPSGPIKIQASRNEKGETQFVLDFRSVAT</sequence>
<organism evidence="2 3">
    <name type="scientific">Trypanosoma equiperdum</name>
    <dbReference type="NCBI Taxonomy" id="5694"/>
    <lineage>
        <taxon>Eukaryota</taxon>
        <taxon>Discoba</taxon>
        <taxon>Euglenozoa</taxon>
        <taxon>Kinetoplastea</taxon>
        <taxon>Metakinetoplastina</taxon>
        <taxon>Trypanosomatida</taxon>
        <taxon>Trypanosomatidae</taxon>
        <taxon>Trypanosoma</taxon>
    </lineage>
</organism>
<accession>A0A1G4I740</accession>
<dbReference type="AlphaFoldDB" id="A0A1G4I740"/>
<name>A0A1G4I740_TRYEQ</name>
<protein>
    <submittedName>
        <fullName evidence="2">Transport protein particle (TRAPP) component, putative</fullName>
    </submittedName>
</protein>
<dbReference type="InterPro" id="IPR007194">
    <property type="entry name" value="TRAPP_component"/>
</dbReference>
<dbReference type="GO" id="GO:0006888">
    <property type="term" value="P:endoplasmic reticulum to Golgi vesicle-mediated transport"/>
    <property type="evidence" value="ECO:0007669"/>
    <property type="project" value="TreeGrafter"/>
</dbReference>
<evidence type="ECO:0000313" key="3">
    <source>
        <dbReference type="Proteomes" id="UP000195570"/>
    </source>
</evidence>
<dbReference type="Gene3D" id="3.30.1380.20">
    <property type="entry name" value="Trafficking protein particle complex subunit 3"/>
    <property type="match status" value="1"/>
</dbReference>
<dbReference type="GO" id="GO:0005801">
    <property type="term" value="C:cis-Golgi network"/>
    <property type="evidence" value="ECO:0007669"/>
    <property type="project" value="TreeGrafter"/>
</dbReference>
<dbReference type="CDD" id="cd14944">
    <property type="entry name" value="TRAPPC6A_Trs33"/>
    <property type="match status" value="1"/>
</dbReference>
<comment type="caution">
    <text evidence="2">The sequence shown here is derived from an EMBL/GenBank/DDBJ whole genome shotgun (WGS) entry which is preliminary data.</text>
</comment>
<keyword evidence="3" id="KW-1185">Reference proteome</keyword>
<dbReference type="Proteomes" id="UP000195570">
    <property type="component" value="Unassembled WGS sequence"/>
</dbReference>
<gene>
    <name evidence="2" type="ORF">TEOVI_000820600</name>
</gene>
<dbReference type="Pfam" id="PF04051">
    <property type="entry name" value="TRAPP"/>
    <property type="match status" value="1"/>
</dbReference>
<evidence type="ECO:0000313" key="2">
    <source>
        <dbReference type="EMBL" id="SCU67727.1"/>
    </source>
</evidence>
<reference evidence="2" key="1">
    <citation type="submission" date="2016-09" db="EMBL/GenBank/DDBJ databases">
        <authorList>
            <person name="Hebert L."/>
            <person name="Moumen B."/>
        </authorList>
    </citation>
    <scope>NUCLEOTIDE SEQUENCE [LARGE SCALE GENOMIC DNA]</scope>
    <source>
        <strain evidence="2">OVI</strain>
    </source>
</reference>
<comment type="similarity">
    <text evidence="1">Belongs to the TRAPP small subunits family. BET3 subfamily.</text>
</comment>
<dbReference type="SUPFAM" id="SSF111126">
    <property type="entry name" value="Ligand-binding domain in the NO signalling and Golgi transport"/>
    <property type="match status" value="1"/>
</dbReference>
<proteinExistence type="inferred from homology"/>
<dbReference type="GO" id="GO:0030008">
    <property type="term" value="C:TRAPP complex"/>
    <property type="evidence" value="ECO:0007669"/>
    <property type="project" value="TreeGrafter"/>
</dbReference>
<dbReference type="PANTHER" id="PTHR12817">
    <property type="entry name" value="TRAFFICKING PROTEIN PARTICLE COMPLEX SUBUNIT 6B"/>
    <property type="match status" value="1"/>
</dbReference>
<dbReference type="EMBL" id="CZPT02000797">
    <property type="protein sequence ID" value="SCU67727.1"/>
    <property type="molecule type" value="Genomic_DNA"/>
</dbReference>
<dbReference type="VEuPathDB" id="TriTrypDB:TEOVI_000820600"/>
<dbReference type="InterPro" id="IPR037992">
    <property type="entry name" value="TRAPPC6/Trs33"/>
</dbReference>
<dbReference type="PANTHER" id="PTHR12817:SF0">
    <property type="entry name" value="GEO08327P1"/>
    <property type="match status" value="1"/>
</dbReference>
<dbReference type="GeneID" id="92382140"/>